<dbReference type="Proteomes" id="UP000274601">
    <property type="component" value="Unassembled WGS sequence"/>
</dbReference>
<dbReference type="EMBL" id="RBWU01000006">
    <property type="protein sequence ID" value="RKS71180.1"/>
    <property type="molecule type" value="Genomic_DNA"/>
</dbReference>
<dbReference type="Pfam" id="PF04149">
    <property type="entry name" value="DUF397"/>
    <property type="match status" value="1"/>
</dbReference>
<evidence type="ECO:0000313" key="3">
    <source>
        <dbReference type="Proteomes" id="UP000274601"/>
    </source>
</evidence>
<accession>A0A495QH03</accession>
<comment type="caution">
    <text evidence="2">The sequence shown here is derived from an EMBL/GenBank/DDBJ whole genome shotgun (WGS) entry which is preliminary data.</text>
</comment>
<dbReference type="InterPro" id="IPR007278">
    <property type="entry name" value="DUF397"/>
</dbReference>
<reference evidence="2 3" key="1">
    <citation type="submission" date="2018-10" db="EMBL/GenBank/DDBJ databases">
        <title>Genomic Encyclopedia of Archaeal and Bacterial Type Strains, Phase II (KMG-II): from individual species to whole genera.</title>
        <authorList>
            <person name="Goeker M."/>
        </authorList>
    </citation>
    <scope>NUCLEOTIDE SEQUENCE [LARGE SCALE GENOMIC DNA]</scope>
    <source>
        <strain evidence="2 3">DSM 43383</strain>
    </source>
</reference>
<keyword evidence="3" id="KW-1185">Reference proteome</keyword>
<proteinExistence type="predicted"/>
<dbReference type="RefSeq" id="WP_281273916.1">
    <property type="nucleotide sequence ID" value="NZ_RBWU01000006.1"/>
</dbReference>
<sequence length="61" mass="6651">MKWCKATRSSSNGENCVELAKLSNAIGARDSKDPDGPIHAFSAVEVAALFEDIRRGRYDVP</sequence>
<gene>
    <name evidence="2" type="ORF">BZB76_5666</name>
</gene>
<evidence type="ECO:0000313" key="2">
    <source>
        <dbReference type="EMBL" id="RKS71180.1"/>
    </source>
</evidence>
<organism evidence="2 3">
    <name type="scientific">Actinomadura pelletieri DSM 43383</name>
    <dbReference type="NCBI Taxonomy" id="1120940"/>
    <lineage>
        <taxon>Bacteria</taxon>
        <taxon>Bacillati</taxon>
        <taxon>Actinomycetota</taxon>
        <taxon>Actinomycetes</taxon>
        <taxon>Streptosporangiales</taxon>
        <taxon>Thermomonosporaceae</taxon>
        <taxon>Actinomadura</taxon>
    </lineage>
</organism>
<feature type="domain" description="DUF397" evidence="1">
    <location>
        <begin position="2"/>
        <end position="54"/>
    </location>
</feature>
<dbReference type="AlphaFoldDB" id="A0A495QH03"/>
<name>A0A495QH03_9ACTN</name>
<evidence type="ECO:0000259" key="1">
    <source>
        <dbReference type="Pfam" id="PF04149"/>
    </source>
</evidence>
<protein>
    <submittedName>
        <fullName evidence="2">Uncharacterized protein DUF397</fullName>
    </submittedName>
</protein>